<dbReference type="EMBL" id="CP080467">
    <property type="protein sequence ID" value="UNO50853.1"/>
    <property type="molecule type" value="Genomic_DNA"/>
</dbReference>
<keyword evidence="3 7" id="KW-0560">Oxidoreductase</keyword>
<dbReference type="PANTHER" id="PTHR13847:SF289">
    <property type="entry name" value="GLYCINE OXIDASE"/>
    <property type="match status" value="1"/>
</dbReference>
<keyword evidence="2" id="KW-0784">Thiamine biosynthesis</keyword>
<dbReference type="Pfam" id="PF01266">
    <property type="entry name" value="DAO"/>
    <property type="match status" value="1"/>
</dbReference>
<accession>A0A9E6ZK22</accession>
<evidence type="ECO:0000259" key="6">
    <source>
        <dbReference type="Pfam" id="PF01266"/>
    </source>
</evidence>
<dbReference type="Gene3D" id="3.30.9.10">
    <property type="entry name" value="D-Amino Acid Oxidase, subunit A, domain 2"/>
    <property type="match status" value="1"/>
</dbReference>
<proteinExistence type="predicted"/>
<feature type="domain" description="FAD dependent oxidoreductase" evidence="6">
    <location>
        <begin position="3"/>
        <end position="348"/>
    </location>
</feature>
<evidence type="ECO:0000313" key="7">
    <source>
        <dbReference type="EMBL" id="UNO50853.1"/>
    </source>
</evidence>
<dbReference type="KEGG" id="aaco:K1I37_10950"/>
<dbReference type="SUPFAM" id="SSF51905">
    <property type="entry name" value="FAD/NAD(P)-binding domain"/>
    <property type="match status" value="1"/>
</dbReference>
<dbReference type="EC" id="1.4.3.19" evidence="5"/>
<dbReference type="Gene3D" id="3.50.50.60">
    <property type="entry name" value="FAD/NAD(P)-binding domain"/>
    <property type="match status" value="1"/>
</dbReference>
<protein>
    <recommendedName>
        <fullName evidence="5">glycine oxidase</fullName>
        <ecNumber evidence="5">1.4.3.19</ecNumber>
    </recommendedName>
</protein>
<evidence type="ECO:0000256" key="3">
    <source>
        <dbReference type="ARBA" id="ARBA00023002"/>
    </source>
</evidence>
<dbReference type="RefSeq" id="WP_031219319.1">
    <property type="nucleotide sequence ID" value="NZ_AURB01000199.1"/>
</dbReference>
<sequence>MFDVIVIGGGAIGMTSAWRLAQTGRRVLLLERGQLGGEASSAAAGMLGAQLEVSEPGAFYQLCLESRALYAQFVDELFSCTGIDAQLSHNGILQMAFDATHVTALKSRMRWQIDHGARAEWLDADEVKRQEPLLAKAFGALLLPDDSNVNAPLLMRALAAAVKQICQVCEGSHVTDIEHEKTGDGYVVKTATGSYCGESVVVAAGAWSERLLEPFSTPCTIRPVKGQLAAIRPRQGLAIRHTIYSDHVYLVPKRDGTIVVGATEEREAGYNRDVTIDALTTLFTAVTRMAPGLRDAIFERTWMGLRPGSPNGQPWIGEVAGAPGLHVAVGHFRNGILLAPVTAKMVVQSVSREPWPARWQPFHVALKDQLQPR</sequence>
<dbReference type="Proteomes" id="UP000829401">
    <property type="component" value="Chromosome"/>
</dbReference>
<gene>
    <name evidence="7" type="primary">thiO</name>
    <name evidence="7" type="ORF">K1I37_10950</name>
</gene>
<dbReference type="GO" id="GO:0043799">
    <property type="term" value="F:glycine oxidase activity"/>
    <property type="evidence" value="ECO:0007669"/>
    <property type="project" value="UniProtKB-EC"/>
</dbReference>
<name>A0A9E6ZK22_ALIAG</name>
<evidence type="ECO:0000256" key="2">
    <source>
        <dbReference type="ARBA" id="ARBA00022977"/>
    </source>
</evidence>
<keyword evidence="8" id="KW-1185">Reference proteome</keyword>
<dbReference type="GO" id="GO:0050660">
    <property type="term" value="F:flavin adenine dinucleotide binding"/>
    <property type="evidence" value="ECO:0007669"/>
    <property type="project" value="InterPro"/>
</dbReference>
<dbReference type="InterPro" id="IPR036188">
    <property type="entry name" value="FAD/NAD-bd_sf"/>
</dbReference>
<dbReference type="GO" id="GO:0009228">
    <property type="term" value="P:thiamine biosynthetic process"/>
    <property type="evidence" value="ECO:0007669"/>
    <property type="project" value="UniProtKB-KW"/>
</dbReference>
<evidence type="ECO:0000313" key="8">
    <source>
        <dbReference type="Proteomes" id="UP000829401"/>
    </source>
</evidence>
<dbReference type="AlphaFoldDB" id="A0A9E6ZK22"/>
<evidence type="ECO:0000256" key="1">
    <source>
        <dbReference type="ARBA" id="ARBA00004948"/>
    </source>
</evidence>
<dbReference type="InterPro" id="IPR006076">
    <property type="entry name" value="FAD-dep_OxRdtase"/>
</dbReference>
<evidence type="ECO:0000256" key="5">
    <source>
        <dbReference type="ARBA" id="ARBA00050018"/>
    </source>
</evidence>
<dbReference type="SUPFAM" id="SSF54373">
    <property type="entry name" value="FAD-linked reductases, C-terminal domain"/>
    <property type="match status" value="1"/>
</dbReference>
<comment type="pathway">
    <text evidence="1">Cofactor biosynthesis; thiamine diphosphate biosynthesis.</text>
</comment>
<comment type="catalytic activity">
    <reaction evidence="4">
        <text>glycine + O2 + H2O = glyoxylate + H2O2 + NH4(+)</text>
        <dbReference type="Rhea" id="RHEA:11532"/>
        <dbReference type="ChEBI" id="CHEBI:15377"/>
        <dbReference type="ChEBI" id="CHEBI:15379"/>
        <dbReference type="ChEBI" id="CHEBI:16240"/>
        <dbReference type="ChEBI" id="CHEBI:28938"/>
        <dbReference type="ChEBI" id="CHEBI:36655"/>
        <dbReference type="ChEBI" id="CHEBI:57305"/>
        <dbReference type="EC" id="1.4.3.19"/>
    </reaction>
</comment>
<dbReference type="PANTHER" id="PTHR13847">
    <property type="entry name" value="SARCOSINE DEHYDROGENASE-RELATED"/>
    <property type="match status" value="1"/>
</dbReference>
<dbReference type="NCBIfam" id="TIGR02352">
    <property type="entry name" value="thiamin_ThiO"/>
    <property type="match status" value="1"/>
</dbReference>
<organism evidence="7 8">
    <name type="scientific">Alicyclobacillus acidoterrestris (strain ATCC 49025 / DSM 3922 / CIP 106132 / NCIMB 13137 / GD3B)</name>
    <dbReference type="NCBI Taxonomy" id="1356854"/>
    <lineage>
        <taxon>Bacteria</taxon>
        <taxon>Bacillati</taxon>
        <taxon>Bacillota</taxon>
        <taxon>Bacilli</taxon>
        <taxon>Bacillales</taxon>
        <taxon>Alicyclobacillaceae</taxon>
        <taxon>Alicyclobacillus</taxon>
    </lineage>
</organism>
<evidence type="ECO:0000256" key="4">
    <source>
        <dbReference type="ARBA" id="ARBA00049872"/>
    </source>
</evidence>
<reference evidence="8" key="1">
    <citation type="journal article" date="2022" name="G3 (Bethesda)">
        <title>Unveiling the complete genome sequence of Alicyclobacillus acidoterrestris DSM 3922T, a taint-producing strain.</title>
        <authorList>
            <person name="Leonardo I.C."/>
            <person name="Barreto Crespo M.T."/>
            <person name="Gaspar F.B."/>
        </authorList>
    </citation>
    <scope>NUCLEOTIDE SEQUENCE [LARGE SCALE GENOMIC DNA]</scope>
    <source>
        <strain evidence="8">DSM 3922</strain>
    </source>
</reference>
<dbReference type="GO" id="GO:0005737">
    <property type="term" value="C:cytoplasm"/>
    <property type="evidence" value="ECO:0007669"/>
    <property type="project" value="TreeGrafter"/>
</dbReference>
<dbReference type="InterPro" id="IPR012727">
    <property type="entry name" value="Gly_oxidase_ThiO"/>
</dbReference>